<dbReference type="GO" id="GO:0004356">
    <property type="term" value="F:glutamine synthetase activity"/>
    <property type="evidence" value="ECO:0007669"/>
    <property type="project" value="InterPro"/>
</dbReference>
<evidence type="ECO:0000256" key="7">
    <source>
        <dbReference type="ARBA" id="ARBA00030668"/>
    </source>
</evidence>
<comment type="similarity">
    <text evidence="2">Belongs to the glutamine synthetase family.</text>
</comment>
<dbReference type="SMART" id="SM01230">
    <property type="entry name" value="Gln-synt_C"/>
    <property type="match status" value="1"/>
</dbReference>
<keyword evidence="5" id="KW-0547">Nucleotide-binding</keyword>
<evidence type="ECO:0000259" key="8">
    <source>
        <dbReference type="PROSITE" id="PS51986"/>
    </source>
</evidence>
<protein>
    <recommendedName>
        <fullName evidence="7">Glutamate--ammonia ligase</fullName>
    </recommendedName>
</protein>
<dbReference type="Pfam" id="PF03951">
    <property type="entry name" value="Gln-synt_N"/>
    <property type="match status" value="1"/>
</dbReference>
<evidence type="ECO:0000256" key="4">
    <source>
        <dbReference type="ARBA" id="ARBA00022598"/>
    </source>
</evidence>
<reference evidence="10" key="1">
    <citation type="journal article" date="2015" name="Nature">
        <title>Complex archaea that bridge the gap between prokaryotes and eukaryotes.</title>
        <authorList>
            <person name="Spang A."/>
            <person name="Saw J.H."/>
            <person name="Jorgensen S.L."/>
            <person name="Zaremba-Niedzwiedzka K."/>
            <person name="Martijn J."/>
            <person name="Lind A.E."/>
            <person name="van Eijk R."/>
            <person name="Schleper C."/>
            <person name="Guy L."/>
            <person name="Ettema T.J."/>
        </authorList>
    </citation>
    <scope>NUCLEOTIDE SEQUENCE</scope>
</reference>
<dbReference type="PANTHER" id="PTHR43407:SF1">
    <property type="entry name" value="LENGSIN"/>
    <property type="match status" value="1"/>
</dbReference>
<dbReference type="InterPro" id="IPR004809">
    <property type="entry name" value="Gln_synth_I"/>
</dbReference>
<dbReference type="NCBIfam" id="TIGR00653">
    <property type="entry name" value="GlnA"/>
    <property type="match status" value="1"/>
</dbReference>
<dbReference type="Gene3D" id="3.10.20.70">
    <property type="entry name" value="Glutamine synthetase, N-terminal domain"/>
    <property type="match status" value="1"/>
</dbReference>
<dbReference type="InterPro" id="IPR027303">
    <property type="entry name" value="Gln_synth_gly_rich_site"/>
</dbReference>
<evidence type="ECO:0000256" key="6">
    <source>
        <dbReference type="ARBA" id="ARBA00022840"/>
    </source>
</evidence>
<name>A0A0F9C8J7_9ZZZZ</name>
<gene>
    <name evidence="10" type="ORF">LCGC14_2697600</name>
</gene>
<dbReference type="GO" id="GO:0016020">
    <property type="term" value="C:membrane"/>
    <property type="evidence" value="ECO:0007669"/>
    <property type="project" value="TreeGrafter"/>
</dbReference>
<dbReference type="PROSITE" id="PS00181">
    <property type="entry name" value="GLNA_ATP"/>
    <property type="match status" value="1"/>
</dbReference>
<dbReference type="PROSITE" id="PS51986">
    <property type="entry name" value="GS_BETA_GRASP"/>
    <property type="match status" value="1"/>
</dbReference>
<dbReference type="GO" id="GO:0006542">
    <property type="term" value="P:glutamine biosynthetic process"/>
    <property type="evidence" value="ECO:0007669"/>
    <property type="project" value="InterPro"/>
</dbReference>
<accession>A0A0F9C8J7</accession>
<dbReference type="InterPro" id="IPR008147">
    <property type="entry name" value="Gln_synt_N"/>
</dbReference>
<dbReference type="InterPro" id="IPR008146">
    <property type="entry name" value="Gln_synth_cat_dom"/>
</dbReference>
<dbReference type="PANTHER" id="PTHR43407">
    <property type="entry name" value="GLUTAMINE SYNTHETASE"/>
    <property type="match status" value="1"/>
</dbReference>
<evidence type="ECO:0000256" key="2">
    <source>
        <dbReference type="ARBA" id="ARBA00009897"/>
    </source>
</evidence>
<evidence type="ECO:0000256" key="1">
    <source>
        <dbReference type="ARBA" id="ARBA00004496"/>
    </source>
</evidence>
<proteinExistence type="inferred from homology"/>
<dbReference type="SUPFAM" id="SSF54368">
    <property type="entry name" value="Glutamine synthetase, N-terminal domain"/>
    <property type="match status" value="1"/>
</dbReference>
<keyword evidence="4" id="KW-0436">Ligase</keyword>
<evidence type="ECO:0000256" key="3">
    <source>
        <dbReference type="ARBA" id="ARBA00022490"/>
    </source>
</evidence>
<dbReference type="SUPFAM" id="SSF55931">
    <property type="entry name" value="Glutamine synthetase/guanido kinase"/>
    <property type="match status" value="1"/>
</dbReference>
<dbReference type="GO" id="GO:0019740">
    <property type="term" value="P:nitrogen utilization"/>
    <property type="evidence" value="ECO:0007669"/>
    <property type="project" value="TreeGrafter"/>
</dbReference>
<keyword evidence="6" id="KW-0067">ATP-binding</keyword>
<feature type="non-terminal residue" evidence="10">
    <location>
        <position position="348"/>
    </location>
</feature>
<dbReference type="InterPro" id="IPR014746">
    <property type="entry name" value="Gln_synth/guanido_kin_cat_dom"/>
</dbReference>
<organism evidence="10">
    <name type="scientific">marine sediment metagenome</name>
    <dbReference type="NCBI Taxonomy" id="412755"/>
    <lineage>
        <taxon>unclassified sequences</taxon>
        <taxon>metagenomes</taxon>
        <taxon>ecological metagenomes</taxon>
    </lineage>
</organism>
<dbReference type="InterPro" id="IPR036651">
    <property type="entry name" value="Gln_synt_N_sf"/>
</dbReference>
<feature type="domain" description="GS beta-grasp" evidence="8">
    <location>
        <begin position="13"/>
        <end position="97"/>
    </location>
</feature>
<dbReference type="GO" id="GO:0005524">
    <property type="term" value="F:ATP binding"/>
    <property type="evidence" value="ECO:0007669"/>
    <property type="project" value="UniProtKB-KW"/>
</dbReference>
<evidence type="ECO:0000256" key="5">
    <source>
        <dbReference type="ARBA" id="ARBA00022741"/>
    </source>
</evidence>
<comment type="subcellular location">
    <subcellularLocation>
        <location evidence="1">Cytoplasm</location>
    </subcellularLocation>
</comment>
<feature type="domain" description="GS catalytic" evidence="9">
    <location>
        <begin position="105"/>
        <end position="348"/>
    </location>
</feature>
<dbReference type="AlphaFoldDB" id="A0A0F9C8J7"/>
<dbReference type="EMBL" id="LAZR01047976">
    <property type="protein sequence ID" value="KKK92966.1"/>
    <property type="molecule type" value="Genomic_DNA"/>
</dbReference>
<sequence length="348" mass="39330">MTPKEFFEFAKKHDAKMMDLKFVDMLGTWQHCSYPIETCDESVFEEGLGFDGSSIRGWQEIHQSDMMAIMDPSTAKIDPFFAKPTVSVIADIKDPTTGEDYTRDPRHIARKGAAYLKSTGIADVCYIGPEPEFFIFDEVRYEQNQHTGYYKIDSVEGAWNTARFEEPNLGYKPSFKGGYFPVSPTDTYHDLRGEMVYELMKLGIRIEAHHHEVATAGQAEIDMEFAELTKISDWFMWYKYVIKNVARRHGKTVTFMPKPVFEDNGSGMHTHLSLWKDGKPLFAGDGYAGLSEMAMHACGGILKHAPALLALAAPTTNSYRRLVPGFEAPVNLVMSARNRSASVRIPMY</sequence>
<evidence type="ECO:0000259" key="9">
    <source>
        <dbReference type="PROSITE" id="PS51987"/>
    </source>
</evidence>
<keyword evidence="3" id="KW-0963">Cytoplasm</keyword>
<comment type="caution">
    <text evidence="10">The sequence shown here is derived from an EMBL/GenBank/DDBJ whole genome shotgun (WGS) entry which is preliminary data.</text>
</comment>
<dbReference type="Pfam" id="PF00120">
    <property type="entry name" value="Gln-synt_C"/>
    <property type="match status" value="1"/>
</dbReference>
<evidence type="ECO:0000313" key="10">
    <source>
        <dbReference type="EMBL" id="KKK92966.1"/>
    </source>
</evidence>
<dbReference type="Gene3D" id="3.30.590.10">
    <property type="entry name" value="Glutamine synthetase/guanido kinase, catalytic domain"/>
    <property type="match status" value="1"/>
</dbReference>
<dbReference type="PROSITE" id="PS51987">
    <property type="entry name" value="GS_CATALYTIC"/>
    <property type="match status" value="1"/>
</dbReference>
<dbReference type="GO" id="GO:0005737">
    <property type="term" value="C:cytoplasm"/>
    <property type="evidence" value="ECO:0007669"/>
    <property type="project" value="UniProtKB-SubCell"/>
</dbReference>